<sequence length="79" mass="8546">MRVTVTLPERTYQRVKEIACDEGGSVSSVIAELTARGLADTALGGCPTSPRTGLPVVSVGASSPWQRLRNWRRRNDPPP</sequence>
<evidence type="ECO:0000259" key="1">
    <source>
        <dbReference type="Pfam" id="PF07878"/>
    </source>
</evidence>
<comment type="caution">
    <text evidence="2">The sequence shown here is derived from an EMBL/GenBank/DDBJ whole genome shotgun (WGS) entry which is preliminary data.</text>
</comment>
<reference evidence="2 3" key="1">
    <citation type="submission" date="2018-11" db="EMBL/GenBank/DDBJ databases">
        <title>Genomes From Bacteria Associated with the Canine Oral Cavity: a Test Case for Automated Genome-Based Taxonomic Assignment.</title>
        <authorList>
            <person name="Coil D.A."/>
            <person name="Jospin G."/>
            <person name="Darling A.E."/>
            <person name="Wallis C."/>
            <person name="Davis I.J."/>
            <person name="Harris S."/>
            <person name="Eisen J.A."/>
            <person name="Holcombe L.J."/>
            <person name="O'Flynn C."/>
        </authorList>
    </citation>
    <scope>NUCLEOTIDE SEQUENCE [LARGE SCALE GENOMIC DNA]</scope>
    <source>
        <strain evidence="2 3">OH887_COT-365</strain>
    </source>
</reference>
<dbReference type="OrthoDB" id="3259334at2"/>
<dbReference type="AlphaFoldDB" id="A0A3P1T899"/>
<dbReference type="InterPro" id="IPR012869">
    <property type="entry name" value="RHH_5"/>
</dbReference>
<evidence type="ECO:0000313" key="2">
    <source>
        <dbReference type="EMBL" id="RRD04663.1"/>
    </source>
</evidence>
<protein>
    <submittedName>
        <fullName evidence="2">Antitoxin</fullName>
    </submittedName>
</protein>
<organism evidence="2 3">
    <name type="scientific">Arachnia propionica</name>
    <dbReference type="NCBI Taxonomy" id="1750"/>
    <lineage>
        <taxon>Bacteria</taxon>
        <taxon>Bacillati</taxon>
        <taxon>Actinomycetota</taxon>
        <taxon>Actinomycetes</taxon>
        <taxon>Propionibacteriales</taxon>
        <taxon>Propionibacteriaceae</taxon>
        <taxon>Arachnia</taxon>
    </lineage>
</organism>
<dbReference type="Proteomes" id="UP000280819">
    <property type="component" value="Unassembled WGS sequence"/>
</dbReference>
<gene>
    <name evidence="2" type="ORF">EII34_08955</name>
</gene>
<dbReference type="Pfam" id="PF07878">
    <property type="entry name" value="RHH_5"/>
    <property type="match status" value="1"/>
</dbReference>
<name>A0A3P1T899_9ACTN</name>
<feature type="domain" description="CopG-like ribbon-helix-helix" evidence="1">
    <location>
        <begin position="2"/>
        <end position="39"/>
    </location>
</feature>
<dbReference type="RefSeq" id="WP_124844815.1">
    <property type="nucleotide sequence ID" value="NZ_RQZG01000009.1"/>
</dbReference>
<evidence type="ECO:0000313" key="3">
    <source>
        <dbReference type="Proteomes" id="UP000280819"/>
    </source>
</evidence>
<proteinExistence type="predicted"/>
<dbReference type="EMBL" id="RQZG01000009">
    <property type="protein sequence ID" value="RRD04663.1"/>
    <property type="molecule type" value="Genomic_DNA"/>
</dbReference>
<accession>A0A3P1T899</accession>